<dbReference type="EC" id="2.3.2.27" evidence="3"/>
<feature type="compositionally biased region" description="Basic and acidic residues" evidence="9">
    <location>
        <begin position="285"/>
        <end position="296"/>
    </location>
</feature>
<comment type="pathway">
    <text evidence="2">Protein modification; protein ubiquitination.</text>
</comment>
<dbReference type="Pfam" id="PF14604">
    <property type="entry name" value="SH3_9"/>
    <property type="match status" value="1"/>
</dbReference>
<dbReference type="InterPro" id="IPR035816">
    <property type="entry name" value="SH3RF1/SH3RF3_SH3_4"/>
</dbReference>
<gene>
    <name evidence="11" type="ORF">EEDITHA_LOCUS4459</name>
</gene>
<evidence type="ECO:0000259" key="10">
    <source>
        <dbReference type="PROSITE" id="PS50002"/>
    </source>
</evidence>
<keyword evidence="6" id="KW-0677">Repeat</keyword>
<dbReference type="GO" id="GO:0046330">
    <property type="term" value="P:positive regulation of JNK cascade"/>
    <property type="evidence" value="ECO:0007669"/>
    <property type="project" value="TreeGrafter"/>
</dbReference>
<proteinExistence type="predicted"/>
<evidence type="ECO:0000256" key="5">
    <source>
        <dbReference type="ARBA" id="ARBA00022679"/>
    </source>
</evidence>
<dbReference type="CDD" id="cd11785">
    <property type="entry name" value="SH3_SH3RF_C"/>
    <property type="match status" value="1"/>
</dbReference>
<feature type="domain" description="SH3" evidence="10">
    <location>
        <begin position="48"/>
        <end position="109"/>
    </location>
</feature>
<dbReference type="Pfam" id="PF00018">
    <property type="entry name" value="SH3_1"/>
    <property type="match status" value="1"/>
</dbReference>
<sequence>MKKGNNVQLGFELSTYKHSAEILATSLLDGERAEGARRRRRSRSTERPLPAAYVALYPYRPQKPDELELKKGGVYTVTERCRDGWYKGCCERAARCGVFPGNYVAPLAPAHAHRPRHADKNVSTAAAVAAAVAAAAAAAAASAKPAGGTCAPPIASSPHVPPDAPPRASSPLATAQPLTYPWSSVQPQQSTPRPEKSKDKTKSEKSSISTGVSLMKRLAAMKKCRSPPPGYSMDNPVFDDGPGTSLVLAHAHSPHAPHPQHPVHVRSGSCPSQLLRAPPAARPPPPRDLRAHRGSGDGEWAGGHRKSASLDVSARRDRHSVPVKEKFRCIVPYPPNSEYELELKVDDIVVVSKKRGDGWYKGTLQRTGRTGLFPASFVQSCPPD</sequence>
<evidence type="ECO:0000256" key="1">
    <source>
        <dbReference type="ARBA" id="ARBA00000900"/>
    </source>
</evidence>
<accession>A0AAU9TN44</accession>
<dbReference type="PRINTS" id="PR00452">
    <property type="entry name" value="SH3DOMAIN"/>
</dbReference>
<dbReference type="InterPro" id="IPR001452">
    <property type="entry name" value="SH3_domain"/>
</dbReference>
<keyword evidence="4 8" id="KW-0728">SH3 domain</keyword>
<dbReference type="PROSITE" id="PS50002">
    <property type="entry name" value="SH3"/>
    <property type="match status" value="2"/>
</dbReference>
<evidence type="ECO:0000256" key="9">
    <source>
        <dbReference type="SAM" id="MobiDB-lite"/>
    </source>
</evidence>
<dbReference type="GO" id="GO:0016567">
    <property type="term" value="P:protein ubiquitination"/>
    <property type="evidence" value="ECO:0007669"/>
    <property type="project" value="TreeGrafter"/>
</dbReference>
<dbReference type="SUPFAM" id="SSF50044">
    <property type="entry name" value="SH3-domain"/>
    <property type="match status" value="2"/>
</dbReference>
<keyword evidence="5" id="KW-0808">Transferase</keyword>
<dbReference type="InterPro" id="IPR036028">
    <property type="entry name" value="SH3-like_dom_sf"/>
</dbReference>
<feature type="region of interest" description="Disordered" evidence="9">
    <location>
        <begin position="147"/>
        <end position="317"/>
    </location>
</feature>
<dbReference type="InterPro" id="IPR050384">
    <property type="entry name" value="Endophilin_SH3RF"/>
</dbReference>
<comment type="catalytic activity">
    <reaction evidence="1">
        <text>S-ubiquitinyl-[E2 ubiquitin-conjugating enzyme]-L-cysteine + [acceptor protein]-L-lysine = [E2 ubiquitin-conjugating enzyme]-L-cysteine + N(6)-ubiquitinyl-[acceptor protein]-L-lysine.</text>
        <dbReference type="EC" id="2.3.2.27"/>
    </reaction>
</comment>
<dbReference type="PANTHER" id="PTHR14167">
    <property type="entry name" value="SH3 DOMAIN-CONTAINING"/>
    <property type="match status" value="1"/>
</dbReference>
<evidence type="ECO:0000256" key="3">
    <source>
        <dbReference type="ARBA" id="ARBA00012483"/>
    </source>
</evidence>
<keyword evidence="7" id="KW-0833">Ubl conjugation pathway</keyword>
<name>A0AAU9TN44_EUPED</name>
<dbReference type="SMART" id="SM00326">
    <property type="entry name" value="SH3"/>
    <property type="match status" value="2"/>
</dbReference>
<evidence type="ECO:0000256" key="6">
    <source>
        <dbReference type="ARBA" id="ARBA00022737"/>
    </source>
</evidence>
<evidence type="ECO:0000256" key="7">
    <source>
        <dbReference type="ARBA" id="ARBA00022786"/>
    </source>
</evidence>
<dbReference type="GO" id="GO:0032436">
    <property type="term" value="P:positive regulation of proteasomal ubiquitin-dependent protein catabolic process"/>
    <property type="evidence" value="ECO:0007669"/>
    <property type="project" value="TreeGrafter"/>
</dbReference>
<organism evidence="11 12">
    <name type="scientific">Euphydryas editha</name>
    <name type="common">Edith's checkerspot</name>
    <dbReference type="NCBI Taxonomy" id="104508"/>
    <lineage>
        <taxon>Eukaryota</taxon>
        <taxon>Metazoa</taxon>
        <taxon>Ecdysozoa</taxon>
        <taxon>Arthropoda</taxon>
        <taxon>Hexapoda</taxon>
        <taxon>Insecta</taxon>
        <taxon>Pterygota</taxon>
        <taxon>Neoptera</taxon>
        <taxon>Endopterygota</taxon>
        <taxon>Lepidoptera</taxon>
        <taxon>Glossata</taxon>
        <taxon>Ditrysia</taxon>
        <taxon>Papilionoidea</taxon>
        <taxon>Nymphalidae</taxon>
        <taxon>Nymphalinae</taxon>
        <taxon>Euphydryas</taxon>
    </lineage>
</organism>
<feature type="compositionally biased region" description="Polar residues" evidence="9">
    <location>
        <begin position="171"/>
        <end position="192"/>
    </location>
</feature>
<dbReference type="AlphaFoldDB" id="A0AAU9TN44"/>
<dbReference type="PANTHER" id="PTHR14167:SF51">
    <property type="entry name" value="RING-TYPE E3 UBIQUITIN TRANSFERASE"/>
    <property type="match status" value="1"/>
</dbReference>
<comment type="caution">
    <text evidence="11">The sequence shown here is derived from an EMBL/GenBank/DDBJ whole genome shotgun (WGS) entry which is preliminary data.</text>
</comment>
<evidence type="ECO:0000256" key="4">
    <source>
        <dbReference type="ARBA" id="ARBA00022443"/>
    </source>
</evidence>
<feature type="domain" description="SH3" evidence="10">
    <location>
        <begin position="322"/>
        <end position="383"/>
    </location>
</feature>
<evidence type="ECO:0000256" key="8">
    <source>
        <dbReference type="PROSITE-ProRule" id="PRU00192"/>
    </source>
</evidence>
<feature type="compositionally biased region" description="Basic and acidic residues" evidence="9">
    <location>
        <begin position="193"/>
        <end position="205"/>
    </location>
</feature>
<evidence type="ECO:0000256" key="2">
    <source>
        <dbReference type="ARBA" id="ARBA00004906"/>
    </source>
</evidence>
<dbReference type="Proteomes" id="UP001153954">
    <property type="component" value="Unassembled WGS sequence"/>
</dbReference>
<dbReference type="EMBL" id="CAKOGL010000007">
    <property type="protein sequence ID" value="CAH2088286.1"/>
    <property type="molecule type" value="Genomic_DNA"/>
</dbReference>
<evidence type="ECO:0000313" key="12">
    <source>
        <dbReference type="Proteomes" id="UP001153954"/>
    </source>
</evidence>
<dbReference type="GO" id="GO:0061630">
    <property type="term" value="F:ubiquitin protein ligase activity"/>
    <property type="evidence" value="ECO:0007669"/>
    <property type="project" value="UniProtKB-EC"/>
</dbReference>
<dbReference type="Gene3D" id="2.30.30.40">
    <property type="entry name" value="SH3 Domains"/>
    <property type="match status" value="2"/>
</dbReference>
<keyword evidence="12" id="KW-1185">Reference proteome</keyword>
<protein>
    <recommendedName>
        <fullName evidence="3">RING-type E3 ubiquitin transferase</fullName>
        <ecNumber evidence="3">2.3.2.27</ecNumber>
    </recommendedName>
</protein>
<evidence type="ECO:0000313" key="11">
    <source>
        <dbReference type="EMBL" id="CAH2088286.1"/>
    </source>
</evidence>
<reference evidence="11" key="1">
    <citation type="submission" date="2022-03" db="EMBL/GenBank/DDBJ databases">
        <authorList>
            <person name="Tunstrom K."/>
        </authorList>
    </citation>
    <scope>NUCLEOTIDE SEQUENCE</scope>
</reference>